<reference evidence="4" key="1">
    <citation type="journal article" date="2014" name="Proc. Natl. Acad. Sci. U.S.A.">
        <title>Extensive sampling of basidiomycete genomes demonstrates inadequacy of the white-rot/brown-rot paradigm for wood decay fungi.</title>
        <authorList>
            <person name="Riley R."/>
            <person name="Salamov A.A."/>
            <person name="Brown D.W."/>
            <person name="Nagy L.G."/>
            <person name="Floudas D."/>
            <person name="Held B.W."/>
            <person name="Levasseur A."/>
            <person name="Lombard V."/>
            <person name="Morin E."/>
            <person name="Otillar R."/>
            <person name="Lindquist E.A."/>
            <person name="Sun H."/>
            <person name="LaButti K.M."/>
            <person name="Schmutz J."/>
            <person name="Jabbour D."/>
            <person name="Luo H."/>
            <person name="Baker S.E."/>
            <person name="Pisabarro A.G."/>
            <person name="Walton J.D."/>
            <person name="Blanchette R.A."/>
            <person name="Henrissat B."/>
            <person name="Martin F."/>
            <person name="Cullen D."/>
            <person name="Hibbett D.S."/>
            <person name="Grigoriev I.V."/>
        </authorList>
    </citation>
    <scope>NUCLEOTIDE SEQUENCE [LARGE SCALE GENOMIC DNA]</scope>
    <source>
        <strain evidence="4">CBS 339.88</strain>
    </source>
</reference>
<dbReference type="Proteomes" id="UP000027222">
    <property type="component" value="Unassembled WGS sequence"/>
</dbReference>
<protein>
    <recommendedName>
        <fullName evidence="2">At2g23090-like zinc-binding domain-containing protein</fullName>
    </recommendedName>
</protein>
<evidence type="ECO:0000259" key="2">
    <source>
        <dbReference type="Pfam" id="PF12907"/>
    </source>
</evidence>
<dbReference type="InterPro" id="IPR026939">
    <property type="entry name" value="ZNF706/At2g23090_sf"/>
</dbReference>
<organism evidence="3 4">
    <name type="scientific">Galerina marginata (strain CBS 339.88)</name>
    <dbReference type="NCBI Taxonomy" id="685588"/>
    <lineage>
        <taxon>Eukaryota</taxon>
        <taxon>Fungi</taxon>
        <taxon>Dikarya</taxon>
        <taxon>Basidiomycota</taxon>
        <taxon>Agaricomycotina</taxon>
        <taxon>Agaricomycetes</taxon>
        <taxon>Agaricomycetidae</taxon>
        <taxon>Agaricales</taxon>
        <taxon>Agaricineae</taxon>
        <taxon>Strophariaceae</taxon>
        <taxon>Galerina</taxon>
    </lineage>
</organism>
<dbReference type="EMBL" id="KL142367">
    <property type="protein sequence ID" value="KDR84771.1"/>
    <property type="molecule type" value="Genomic_DNA"/>
</dbReference>
<dbReference type="InterPro" id="IPR039438">
    <property type="entry name" value="At2g23090-like_Znf"/>
</dbReference>
<gene>
    <name evidence="3" type="ORF">GALMADRAFT_233108</name>
</gene>
<name>A0A067TNL0_GALM3</name>
<feature type="compositionally biased region" description="Basic and acidic residues" evidence="1">
    <location>
        <begin position="9"/>
        <end position="18"/>
    </location>
</feature>
<dbReference type="InterPro" id="IPR039713">
    <property type="entry name" value="At2g23090-like"/>
</dbReference>
<dbReference type="PANTHER" id="PTHR33788:SF1">
    <property type="entry name" value="ZINC-BINDING PROTEIN"/>
    <property type="match status" value="1"/>
</dbReference>
<feature type="domain" description="At2g23090-like zinc-binding" evidence="2">
    <location>
        <begin position="36"/>
        <end position="70"/>
    </location>
</feature>
<evidence type="ECO:0000313" key="3">
    <source>
        <dbReference type="EMBL" id="KDR84771.1"/>
    </source>
</evidence>
<proteinExistence type="predicted"/>
<feature type="region of interest" description="Disordered" evidence="1">
    <location>
        <begin position="1"/>
        <end position="27"/>
    </location>
</feature>
<sequence length="73" mass="7911">MGNGAKAAQKRERNEKSANKQKSQAKVNEAAKSIVCATCKQSFLITTRAPALEEHSANKHSKTMAECFPSFGN</sequence>
<dbReference type="PANTHER" id="PTHR33788">
    <property type="entry name" value="OS07G0114300 PROTEIN"/>
    <property type="match status" value="1"/>
</dbReference>
<dbReference type="Gene3D" id="4.10.1050.10">
    <property type="entry name" value="At2g23090-like"/>
    <property type="match status" value="1"/>
</dbReference>
<evidence type="ECO:0000256" key="1">
    <source>
        <dbReference type="SAM" id="MobiDB-lite"/>
    </source>
</evidence>
<evidence type="ECO:0000313" key="4">
    <source>
        <dbReference type="Proteomes" id="UP000027222"/>
    </source>
</evidence>
<dbReference type="OrthoDB" id="370932at2759"/>
<dbReference type="Pfam" id="PF12907">
    <property type="entry name" value="zf-met2"/>
    <property type="match status" value="1"/>
</dbReference>
<feature type="region of interest" description="Disordered" evidence="1">
    <location>
        <begin position="53"/>
        <end position="73"/>
    </location>
</feature>
<keyword evidence="4" id="KW-1185">Reference proteome</keyword>
<dbReference type="SUPFAM" id="SSF118359">
    <property type="entry name" value="Expressed protein At2g23090/F21P24.15"/>
    <property type="match status" value="1"/>
</dbReference>
<dbReference type="HOGENOM" id="CLU_181109_1_0_1"/>
<accession>A0A067TNL0</accession>
<dbReference type="AlphaFoldDB" id="A0A067TNL0"/>